<dbReference type="PANTHER" id="PTHR30404">
    <property type="entry name" value="N-ACETYLMURAMOYL-L-ALANINE AMIDASE"/>
    <property type="match status" value="1"/>
</dbReference>
<dbReference type="Pfam" id="PF01520">
    <property type="entry name" value="Amidase_3"/>
    <property type="match status" value="1"/>
</dbReference>
<evidence type="ECO:0000256" key="3">
    <source>
        <dbReference type="ARBA" id="ARBA00022801"/>
    </source>
</evidence>
<dbReference type="InterPro" id="IPR050695">
    <property type="entry name" value="N-acetylmuramoyl_amidase_3"/>
</dbReference>
<keyword evidence="6" id="KW-1185">Reference proteome</keyword>
<evidence type="ECO:0000256" key="1">
    <source>
        <dbReference type="ARBA" id="ARBA00001561"/>
    </source>
</evidence>
<gene>
    <name evidence="5" type="ORF">GCM10007418_04150</name>
</gene>
<dbReference type="Proteomes" id="UP000638188">
    <property type="component" value="Unassembled WGS sequence"/>
</dbReference>
<dbReference type="SMART" id="SM00646">
    <property type="entry name" value="Ami_3"/>
    <property type="match status" value="1"/>
</dbReference>
<dbReference type="SUPFAM" id="SSF53187">
    <property type="entry name" value="Zn-dependent exopeptidases"/>
    <property type="match status" value="1"/>
</dbReference>
<dbReference type="PANTHER" id="PTHR30404:SF0">
    <property type="entry name" value="N-ACETYLMURAMOYL-L-ALANINE AMIDASE AMIC"/>
    <property type="match status" value="1"/>
</dbReference>
<dbReference type="EC" id="3.5.1.28" evidence="2"/>
<reference evidence="6" key="1">
    <citation type="journal article" date="2019" name="Int. J. Syst. Evol. Microbiol.">
        <title>The Global Catalogue of Microorganisms (GCM) 10K type strain sequencing project: providing services to taxonomists for standard genome sequencing and annotation.</title>
        <authorList>
            <consortium name="The Broad Institute Genomics Platform"/>
            <consortium name="The Broad Institute Genome Sequencing Center for Infectious Disease"/>
            <person name="Wu L."/>
            <person name="Ma J."/>
        </authorList>
    </citation>
    <scope>NUCLEOTIDE SEQUENCE [LARGE SCALE GENOMIC DNA]</scope>
    <source>
        <strain evidence="6">CGMCC 1.12482</strain>
    </source>
</reference>
<name>A0ABQ1P662_9GAMM</name>
<proteinExistence type="predicted"/>
<keyword evidence="3" id="KW-0378">Hydrolase</keyword>
<evidence type="ECO:0000256" key="2">
    <source>
        <dbReference type="ARBA" id="ARBA00011901"/>
    </source>
</evidence>
<sequence>MQTRTLFISAGHSDADPGAVGNGYTEADIVLEFRDLLAGALRARGVEFSKDGEPGQNLPLSKAWRLAATQDIALEFHCNAFRAATATGVETLSWPGQMDLGGRICNVISETLDIANRGAKGEASGQHSRLAFVSRGGGIIVELFFISNPQDVARYQRWKLQLAEVLAELLAEEVMCAD</sequence>
<evidence type="ECO:0000313" key="5">
    <source>
        <dbReference type="EMBL" id="GGC87565.1"/>
    </source>
</evidence>
<dbReference type="Gene3D" id="3.40.630.40">
    <property type="entry name" value="Zn-dependent exopeptidases"/>
    <property type="match status" value="1"/>
</dbReference>
<comment type="caution">
    <text evidence="5">The sequence shown here is derived from an EMBL/GenBank/DDBJ whole genome shotgun (WGS) entry which is preliminary data.</text>
</comment>
<accession>A0ABQ1P662</accession>
<organism evidence="5 6">
    <name type="scientific">Halopseudomonas salina</name>
    <dbReference type="NCBI Taxonomy" id="1323744"/>
    <lineage>
        <taxon>Bacteria</taxon>
        <taxon>Pseudomonadati</taxon>
        <taxon>Pseudomonadota</taxon>
        <taxon>Gammaproteobacteria</taxon>
        <taxon>Pseudomonadales</taxon>
        <taxon>Pseudomonadaceae</taxon>
        <taxon>Halopseudomonas</taxon>
    </lineage>
</organism>
<evidence type="ECO:0000313" key="6">
    <source>
        <dbReference type="Proteomes" id="UP000638188"/>
    </source>
</evidence>
<dbReference type="RefSeq" id="WP_188434291.1">
    <property type="nucleotide sequence ID" value="NZ_BMFF01000001.1"/>
</dbReference>
<comment type="catalytic activity">
    <reaction evidence="1">
        <text>Hydrolyzes the link between N-acetylmuramoyl residues and L-amino acid residues in certain cell-wall glycopeptides.</text>
        <dbReference type="EC" id="3.5.1.28"/>
    </reaction>
</comment>
<feature type="domain" description="MurNAc-LAA" evidence="4">
    <location>
        <begin position="68"/>
        <end position="171"/>
    </location>
</feature>
<dbReference type="CDD" id="cd02696">
    <property type="entry name" value="MurNAc-LAA"/>
    <property type="match status" value="1"/>
</dbReference>
<dbReference type="EMBL" id="BMFF01000001">
    <property type="protein sequence ID" value="GGC87565.1"/>
    <property type="molecule type" value="Genomic_DNA"/>
</dbReference>
<evidence type="ECO:0000259" key="4">
    <source>
        <dbReference type="SMART" id="SM00646"/>
    </source>
</evidence>
<dbReference type="InterPro" id="IPR002508">
    <property type="entry name" value="MurNAc-LAA_cat"/>
</dbReference>
<protein>
    <recommendedName>
        <fullName evidence="2">N-acetylmuramoyl-L-alanine amidase</fullName>
        <ecNumber evidence="2">3.5.1.28</ecNumber>
    </recommendedName>
</protein>